<dbReference type="Gramene" id="ONIVA02G21460.1">
    <property type="protein sequence ID" value="ONIVA02G21460.1"/>
    <property type="gene ID" value="ONIVA02G21460"/>
</dbReference>
<dbReference type="Proteomes" id="UP000006591">
    <property type="component" value="Chromosome 2"/>
</dbReference>
<dbReference type="HOGENOM" id="CLU_1470503_0_0_1"/>
<reference evidence="2" key="1">
    <citation type="submission" date="2015-04" db="UniProtKB">
        <authorList>
            <consortium name="EnsemblPlants"/>
        </authorList>
    </citation>
    <scope>IDENTIFICATION</scope>
    <source>
        <strain evidence="2">SL10</strain>
    </source>
</reference>
<evidence type="ECO:0000313" key="3">
    <source>
        <dbReference type="Proteomes" id="UP000006591"/>
    </source>
</evidence>
<feature type="compositionally biased region" description="Gly residues" evidence="1">
    <location>
        <begin position="17"/>
        <end position="28"/>
    </location>
</feature>
<name>A0A0E0G7T6_ORYNI</name>
<protein>
    <submittedName>
        <fullName evidence="2">Uncharacterized protein</fullName>
    </submittedName>
</protein>
<dbReference type="AlphaFoldDB" id="A0A0E0G7T6"/>
<feature type="compositionally biased region" description="Gly residues" evidence="1">
    <location>
        <begin position="57"/>
        <end position="76"/>
    </location>
</feature>
<dbReference type="EnsemblPlants" id="ONIVA02G21460.1">
    <property type="protein sequence ID" value="ONIVA02G21460.1"/>
    <property type="gene ID" value="ONIVA02G21460"/>
</dbReference>
<evidence type="ECO:0000313" key="2">
    <source>
        <dbReference type="EnsemblPlants" id="ONIVA02G21460.1"/>
    </source>
</evidence>
<keyword evidence="3" id="KW-1185">Reference proteome</keyword>
<evidence type="ECO:0000256" key="1">
    <source>
        <dbReference type="SAM" id="MobiDB-lite"/>
    </source>
</evidence>
<feature type="region of interest" description="Disordered" evidence="1">
    <location>
        <begin position="57"/>
        <end position="94"/>
    </location>
</feature>
<sequence length="211" mass="21955">MDEVAEGFVPREMRRLPGGGGSDLGGGRSGASWADLAVARRRCLSLPFSLPPLFPIEGGGGDPRGGGSDPGCGGVRGPTASSKRGTAVPSPPRRLPLSLSHFLPHVAHRHPPRRRQIRSFPLSSPPLLVAVHFAGAASSSGKGGKGIWVWGAVSTSNDAHNVAPRLVALPKVAEGRVPLGENARLAWGTAQMQKLMAVCEGTGRRHPLLMA</sequence>
<organism evidence="2">
    <name type="scientific">Oryza nivara</name>
    <name type="common">Indian wild rice</name>
    <name type="synonym">Oryza sativa f. spontanea</name>
    <dbReference type="NCBI Taxonomy" id="4536"/>
    <lineage>
        <taxon>Eukaryota</taxon>
        <taxon>Viridiplantae</taxon>
        <taxon>Streptophyta</taxon>
        <taxon>Embryophyta</taxon>
        <taxon>Tracheophyta</taxon>
        <taxon>Spermatophyta</taxon>
        <taxon>Magnoliopsida</taxon>
        <taxon>Liliopsida</taxon>
        <taxon>Poales</taxon>
        <taxon>Poaceae</taxon>
        <taxon>BOP clade</taxon>
        <taxon>Oryzoideae</taxon>
        <taxon>Oryzeae</taxon>
        <taxon>Oryzinae</taxon>
        <taxon>Oryza</taxon>
    </lineage>
</organism>
<accession>A0A0E0G7T6</accession>
<proteinExistence type="predicted"/>
<reference evidence="2" key="2">
    <citation type="submission" date="2018-04" db="EMBL/GenBank/DDBJ databases">
        <title>OnivRS2 (Oryza nivara Reference Sequence Version 2).</title>
        <authorList>
            <person name="Zhang J."/>
            <person name="Kudrna D."/>
            <person name="Lee S."/>
            <person name="Talag J."/>
            <person name="Rajasekar S."/>
            <person name="Welchert J."/>
            <person name="Hsing Y.-I."/>
            <person name="Wing R.A."/>
        </authorList>
    </citation>
    <scope>NUCLEOTIDE SEQUENCE [LARGE SCALE GENOMIC DNA]</scope>
    <source>
        <strain evidence="2">SL10</strain>
    </source>
</reference>
<feature type="region of interest" description="Disordered" evidence="1">
    <location>
        <begin position="1"/>
        <end position="28"/>
    </location>
</feature>